<comment type="caution">
    <text evidence="1">The sequence shown here is derived from an EMBL/GenBank/DDBJ whole genome shotgun (WGS) entry which is preliminary data.</text>
</comment>
<dbReference type="EMBL" id="JBJQOH010000002">
    <property type="protein sequence ID" value="KAL3697239.1"/>
    <property type="molecule type" value="Genomic_DNA"/>
</dbReference>
<protein>
    <submittedName>
        <fullName evidence="1">Uncharacterized protein</fullName>
    </submittedName>
</protein>
<accession>A0ABD3I2C8</accession>
<name>A0ABD3I2C8_9MARC</name>
<evidence type="ECO:0000313" key="2">
    <source>
        <dbReference type="Proteomes" id="UP001633002"/>
    </source>
</evidence>
<proteinExistence type="predicted"/>
<dbReference type="Proteomes" id="UP001633002">
    <property type="component" value="Unassembled WGS sequence"/>
</dbReference>
<organism evidence="1 2">
    <name type="scientific">Riccia sorocarpa</name>
    <dbReference type="NCBI Taxonomy" id="122646"/>
    <lineage>
        <taxon>Eukaryota</taxon>
        <taxon>Viridiplantae</taxon>
        <taxon>Streptophyta</taxon>
        <taxon>Embryophyta</taxon>
        <taxon>Marchantiophyta</taxon>
        <taxon>Marchantiopsida</taxon>
        <taxon>Marchantiidae</taxon>
        <taxon>Marchantiales</taxon>
        <taxon>Ricciaceae</taxon>
        <taxon>Riccia</taxon>
    </lineage>
</organism>
<gene>
    <name evidence="1" type="ORF">R1sor_011315</name>
</gene>
<evidence type="ECO:0000313" key="1">
    <source>
        <dbReference type="EMBL" id="KAL3697239.1"/>
    </source>
</evidence>
<keyword evidence="2" id="KW-1185">Reference proteome</keyword>
<sequence length="146" mass="15670">MVDMTGDGEVLDAAQLQKISAAWVAFSEMSDSLLQSGGGVALLWSELDKAEWENSVQVLGKQGLAHLVAGHFLDALERNFKQEVVPKFLQHFADFPKLKSASKQSTAGTSKVYIYITAGSFLTAASEHPQVLLESGCVTSQASVKP</sequence>
<dbReference type="AlphaFoldDB" id="A0ABD3I2C8"/>
<reference evidence="1 2" key="1">
    <citation type="submission" date="2024-09" db="EMBL/GenBank/DDBJ databases">
        <title>Chromosome-scale assembly of Riccia sorocarpa.</title>
        <authorList>
            <person name="Paukszto L."/>
        </authorList>
    </citation>
    <scope>NUCLEOTIDE SEQUENCE [LARGE SCALE GENOMIC DNA]</scope>
    <source>
        <strain evidence="1">LP-2024</strain>
        <tissue evidence="1">Aerial parts of the thallus</tissue>
    </source>
</reference>